<evidence type="ECO:0000313" key="2">
    <source>
        <dbReference type="Proteomes" id="UP001357223"/>
    </source>
</evidence>
<organism evidence="1 2">
    <name type="scientific">Niallia oryzisoli</name>
    <dbReference type="NCBI Taxonomy" id="1737571"/>
    <lineage>
        <taxon>Bacteria</taxon>
        <taxon>Bacillati</taxon>
        <taxon>Bacillota</taxon>
        <taxon>Bacilli</taxon>
        <taxon>Bacillales</taxon>
        <taxon>Bacillaceae</taxon>
        <taxon>Niallia</taxon>
    </lineage>
</organism>
<sequence>MPKGMGKGKGKGKGMAQPCCSPFNEIRTFFANNPDARQIAINFQNAQGVFTEEIFINSLNDFDVNNCTIIAERNVPGDTLLNCGILNTFYMPGSVNVVV</sequence>
<dbReference type="EMBL" id="CP137640">
    <property type="protein sequence ID" value="WVX83743.1"/>
    <property type="molecule type" value="Genomic_DNA"/>
</dbReference>
<dbReference type="Proteomes" id="UP001357223">
    <property type="component" value="Chromosome"/>
</dbReference>
<evidence type="ECO:0000313" key="1">
    <source>
        <dbReference type="EMBL" id="WVX83743.1"/>
    </source>
</evidence>
<reference evidence="1 2" key="1">
    <citation type="submission" date="2023-10" db="EMBL/GenBank/DDBJ databases">
        <title>Niallia locisalis sp.nov. isolated from a salt pond sample.</title>
        <authorList>
            <person name="Li X.-J."/>
            <person name="Dong L."/>
        </authorList>
    </citation>
    <scope>NUCLEOTIDE SEQUENCE [LARGE SCALE GENOMIC DNA]</scope>
    <source>
        <strain evidence="1 2">DSM 29761</strain>
    </source>
</reference>
<protein>
    <submittedName>
        <fullName evidence="1">Uncharacterized protein</fullName>
    </submittedName>
</protein>
<proteinExistence type="predicted"/>
<keyword evidence="2" id="KW-1185">Reference proteome</keyword>
<accession>A0ABZ2CJM3</accession>
<name>A0ABZ2CJM3_9BACI</name>
<dbReference type="RefSeq" id="WP_338452617.1">
    <property type="nucleotide sequence ID" value="NZ_CP137640.1"/>
</dbReference>
<gene>
    <name evidence="1" type="ORF">R4Z09_12515</name>
</gene>